<sequence>MRSRISECFSHHNTKKERQEAVRDIVYAAQALRNDFDVFVAEHTDDPTFMFWKNDQARMANDICNQVETSTSTKPQISKYQEKTQIKRDKEDVEKIRNQFERFKPFTKDGTSLVCISTNDVTSERIQGDLLSTTECGKTLLFELVESHLGAAAIKQLSYPIEKANSKPFTSLYDVEIQTKMGKPRTSQQTETYSEDY</sequence>
<name>A0AAN9A6I6_HALRR</name>
<accession>A0AAN9A6I6</accession>
<gene>
    <name evidence="1" type="ORF">SK128_022838</name>
</gene>
<comment type="caution">
    <text evidence="1">The sequence shown here is derived from an EMBL/GenBank/DDBJ whole genome shotgun (WGS) entry which is preliminary data.</text>
</comment>
<evidence type="ECO:0000313" key="1">
    <source>
        <dbReference type="EMBL" id="KAK7076044.1"/>
    </source>
</evidence>
<organism evidence="1 2">
    <name type="scientific">Halocaridina rubra</name>
    <name type="common">Hawaiian red shrimp</name>
    <dbReference type="NCBI Taxonomy" id="373956"/>
    <lineage>
        <taxon>Eukaryota</taxon>
        <taxon>Metazoa</taxon>
        <taxon>Ecdysozoa</taxon>
        <taxon>Arthropoda</taxon>
        <taxon>Crustacea</taxon>
        <taxon>Multicrustacea</taxon>
        <taxon>Malacostraca</taxon>
        <taxon>Eumalacostraca</taxon>
        <taxon>Eucarida</taxon>
        <taxon>Decapoda</taxon>
        <taxon>Pleocyemata</taxon>
        <taxon>Caridea</taxon>
        <taxon>Atyoidea</taxon>
        <taxon>Atyidae</taxon>
        <taxon>Halocaridina</taxon>
    </lineage>
</organism>
<dbReference type="Proteomes" id="UP001381693">
    <property type="component" value="Unassembled WGS sequence"/>
</dbReference>
<proteinExistence type="predicted"/>
<reference evidence="1 2" key="1">
    <citation type="submission" date="2023-11" db="EMBL/GenBank/DDBJ databases">
        <title>Halocaridina rubra genome assembly.</title>
        <authorList>
            <person name="Smith C."/>
        </authorList>
    </citation>
    <scope>NUCLEOTIDE SEQUENCE [LARGE SCALE GENOMIC DNA]</scope>
    <source>
        <strain evidence="1">EP-1</strain>
        <tissue evidence="1">Whole</tissue>
    </source>
</reference>
<keyword evidence="2" id="KW-1185">Reference proteome</keyword>
<dbReference type="EMBL" id="JAXCGZ010009900">
    <property type="protein sequence ID" value="KAK7076044.1"/>
    <property type="molecule type" value="Genomic_DNA"/>
</dbReference>
<dbReference type="AlphaFoldDB" id="A0AAN9A6I6"/>
<evidence type="ECO:0000313" key="2">
    <source>
        <dbReference type="Proteomes" id="UP001381693"/>
    </source>
</evidence>
<protein>
    <submittedName>
        <fullName evidence="1">Uncharacterized protein</fullName>
    </submittedName>
</protein>